<keyword evidence="3" id="KW-0808">Transferase</keyword>
<protein>
    <submittedName>
        <fullName evidence="3">Histidine kinase</fullName>
    </submittedName>
</protein>
<evidence type="ECO:0000313" key="3">
    <source>
        <dbReference type="EMBL" id="SDC61452.1"/>
    </source>
</evidence>
<accession>A0A1G6N0U2</accession>
<organism evidence="3 4">
    <name type="scientific">Niabella drilacis (strain DSM 25811 / CCM 8410 / CCUG 62505 / LMG 26954 / E90)</name>
    <dbReference type="NCBI Taxonomy" id="1285928"/>
    <lineage>
        <taxon>Bacteria</taxon>
        <taxon>Pseudomonadati</taxon>
        <taxon>Bacteroidota</taxon>
        <taxon>Chitinophagia</taxon>
        <taxon>Chitinophagales</taxon>
        <taxon>Chitinophagaceae</taxon>
        <taxon>Niabella</taxon>
    </lineage>
</organism>
<feature type="transmembrane region" description="Helical" evidence="1">
    <location>
        <begin position="7"/>
        <end position="27"/>
    </location>
</feature>
<feature type="transmembrane region" description="Helical" evidence="1">
    <location>
        <begin position="111"/>
        <end position="135"/>
    </location>
</feature>
<dbReference type="InterPro" id="IPR010559">
    <property type="entry name" value="Sig_transdc_His_kin_internal"/>
</dbReference>
<dbReference type="AlphaFoldDB" id="A0A1G6N0U2"/>
<dbReference type="GO" id="GO:0000155">
    <property type="term" value="F:phosphorelay sensor kinase activity"/>
    <property type="evidence" value="ECO:0007669"/>
    <property type="project" value="InterPro"/>
</dbReference>
<dbReference type="Pfam" id="PF06580">
    <property type="entry name" value="His_kinase"/>
    <property type="match status" value="1"/>
</dbReference>
<evidence type="ECO:0000313" key="4">
    <source>
        <dbReference type="Proteomes" id="UP000198757"/>
    </source>
</evidence>
<dbReference type="EMBL" id="FMZO01000003">
    <property type="protein sequence ID" value="SDC61452.1"/>
    <property type="molecule type" value="Genomic_DNA"/>
</dbReference>
<dbReference type="PANTHER" id="PTHR34220">
    <property type="entry name" value="SENSOR HISTIDINE KINASE YPDA"/>
    <property type="match status" value="1"/>
</dbReference>
<dbReference type="InterPro" id="IPR036890">
    <property type="entry name" value="HATPase_C_sf"/>
</dbReference>
<evidence type="ECO:0000256" key="1">
    <source>
        <dbReference type="SAM" id="Phobius"/>
    </source>
</evidence>
<sequence>MNKKWIIPVYAGAVILLMTVSEIIYTLRTGTPFRISELLRPITLSQVIYMTLTLLLTRYMLYAFFLTKKYLQLLLAVVLVFTVFVFLRYLLEEVVFPRYLNFRNYPKGTTLGFYTLDNLHYGLSYIVLGIVFFFLEYRFDVQKKEAALLQRSKEAELAFLRSQISPHFLFNSLNSIYTLSYKQSSKTSGAILQLSELVRFMLYEQKPLIPVETEWNYLMNYIGLQEMRYPHAVGRDIRLEGDTGAAQIPPFLLIPLVENAFKHGDFSDARYPLSIALQMVGNRLIFKVENKKGCFQKDQEGGIGIENIQRRLELLYPRRHELTIAESDATYGVTLVLEL</sequence>
<name>A0A1G6N0U2_NIADE</name>
<keyword evidence="1" id="KW-0812">Transmembrane</keyword>
<dbReference type="PANTHER" id="PTHR34220:SF7">
    <property type="entry name" value="SENSOR HISTIDINE KINASE YPDA"/>
    <property type="match status" value="1"/>
</dbReference>
<dbReference type="STRING" id="1285928.SAMN04487894_103110"/>
<keyword evidence="1" id="KW-1133">Transmembrane helix</keyword>
<proteinExistence type="predicted"/>
<evidence type="ECO:0000259" key="2">
    <source>
        <dbReference type="Pfam" id="PF06580"/>
    </source>
</evidence>
<dbReference type="RefSeq" id="WP_090389298.1">
    <property type="nucleotide sequence ID" value="NZ_FMZO01000003.1"/>
</dbReference>
<dbReference type="InterPro" id="IPR050640">
    <property type="entry name" value="Bact_2-comp_sensor_kinase"/>
</dbReference>
<keyword evidence="1" id="KW-0472">Membrane</keyword>
<feature type="transmembrane region" description="Helical" evidence="1">
    <location>
        <begin position="73"/>
        <end position="91"/>
    </location>
</feature>
<dbReference type="Proteomes" id="UP000198757">
    <property type="component" value="Unassembled WGS sequence"/>
</dbReference>
<dbReference type="Gene3D" id="3.30.565.10">
    <property type="entry name" value="Histidine kinase-like ATPase, C-terminal domain"/>
    <property type="match status" value="1"/>
</dbReference>
<keyword evidence="3" id="KW-0418">Kinase</keyword>
<gene>
    <name evidence="3" type="ORF">SAMN04487894_103110</name>
</gene>
<dbReference type="GO" id="GO:0016020">
    <property type="term" value="C:membrane"/>
    <property type="evidence" value="ECO:0007669"/>
    <property type="project" value="InterPro"/>
</dbReference>
<keyword evidence="4" id="KW-1185">Reference proteome</keyword>
<feature type="transmembrane region" description="Helical" evidence="1">
    <location>
        <begin position="47"/>
        <end position="66"/>
    </location>
</feature>
<feature type="domain" description="Signal transduction histidine kinase internal region" evidence="2">
    <location>
        <begin position="155"/>
        <end position="231"/>
    </location>
</feature>
<reference evidence="4" key="1">
    <citation type="submission" date="2016-10" db="EMBL/GenBank/DDBJ databases">
        <authorList>
            <person name="Varghese N."/>
            <person name="Submissions S."/>
        </authorList>
    </citation>
    <scope>NUCLEOTIDE SEQUENCE [LARGE SCALE GENOMIC DNA]</scope>
    <source>
        <strain evidence="4">DSM 25811 / CCM 8410 / LMG 26954 / E90</strain>
    </source>
</reference>
<dbReference type="OrthoDB" id="9809908at2"/>